<sequence>MRDDLDLIEVARREYVYLPLIEGSVKGLSIHALLAQDPAEYVGVIRNVFVSKDKERDSNPSEEGRTRARMSYRLLKSFHTIPGDDEGVIDEPTLSAWVLEVRRLASESGHEGITDELIGQLLAHSQPDVGTGAWPSSAVATVLEHISSDRAERGIEIERFNMRGVYSKGALDGGAQERELADRYREWAQQTSAARTSAMLGRISTKWEERARQEDTEAEMRKLKR</sequence>
<keyword evidence="2" id="KW-1185">Reference proteome</keyword>
<comment type="caution">
    <text evidence="1">The sequence shown here is derived from an EMBL/GenBank/DDBJ whole genome shotgun (WGS) entry which is preliminary data.</text>
</comment>
<reference evidence="1 2" key="1">
    <citation type="submission" date="2020-07" db="EMBL/GenBank/DDBJ databases">
        <title>Taxonomic revisions and descriptions of new bacterial species based on genomic comparisons in the high-G+C-content subgroup of the family Alcaligenaceae.</title>
        <authorList>
            <person name="Szabo A."/>
            <person name="Felfoldi T."/>
        </authorList>
    </citation>
    <scope>NUCLEOTIDE SEQUENCE [LARGE SCALE GENOMIC DNA]</scope>
    <source>
        <strain evidence="1 2">DSM 25667</strain>
    </source>
</reference>
<dbReference type="AlphaFoldDB" id="A0A853H1Z9"/>
<evidence type="ECO:0000313" key="1">
    <source>
        <dbReference type="EMBL" id="NYT85265.1"/>
    </source>
</evidence>
<dbReference type="RefSeq" id="WP_130037094.1">
    <property type="nucleotide sequence ID" value="NZ_JACCEV010000001.1"/>
</dbReference>
<gene>
    <name evidence="1" type="ORF">H0A62_06575</name>
</gene>
<proteinExistence type="predicted"/>
<dbReference type="EMBL" id="JACCEV010000001">
    <property type="protein sequence ID" value="NYT85265.1"/>
    <property type="molecule type" value="Genomic_DNA"/>
</dbReference>
<dbReference type="Proteomes" id="UP000554144">
    <property type="component" value="Unassembled WGS sequence"/>
</dbReference>
<accession>A0A853H1Z9</accession>
<dbReference type="OrthoDB" id="9796370at2"/>
<organism evidence="1 2">
    <name type="scientific">Pollutimonas harenae</name>
    <dbReference type="NCBI Taxonomy" id="657015"/>
    <lineage>
        <taxon>Bacteria</taxon>
        <taxon>Pseudomonadati</taxon>
        <taxon>Pseudomonadota</taxon>
        <taxon>Betaproteobacteria</taxon>
        <taxon>Burkholderiales</taxon>
        <taxon>Alcaligenaceae</taxon>
        <taxon>Pollutimonas</taxon>
    </lineage>
</organism>
<name>A0A853H1Z9_9BURK</name>
<protein>
    <submittedName>
        <fullName evidence="1">Uncharacterized protein</fullName>
    </submittedName>
</protein>
<evidence type="ECO:0000313" key="2">
    <source>
        <dbReference type="Proteomes" id="UP000554144"/>
    </source>
</evidence>